<evidence type="ECO:0000313" key="2">
    <source>
        <dbReference type="Proteomes" id="UP000641803"/>
    </source>
</evidence>
<accession>A0ABR8RUK3</accession>
<gene>
    <name evidence="1" type="ORF">H9652_13785</name>
</gene>
<dbReference type="RefSeq" id="WP_191796749.1">
    <property type="nucleotide sequence ID" value="NZ_JACSQQ010000023.1"/>
</dbReference>
<organism evidence="1 2">
    <name type="scientific">Oerskovia rustica</name>
    <dbReference type="NCBI Taxonomy" id="2762237"/>
    <lineage>
        <taxon>Bacteria</taxon>
        <taxon>Bacillati</taxon>
        <taxon>Actinomycetota</taxon>
        <taxon>Actinomycetes</taxon>
        <taxon>Micrococcales</taxon>
        <taxon>Cellulomonadaceae</taxon>
        <taxon>Oerskovia</taxon>
    </lineage>
</organism>
<dbReference type="EMBL" id="JACSQQ010000023">
    <property type="protein sequence ID" value="MBD7951470.1"/>
    <property type="molecule type" value="Genomic_DNA"/>
</dbReference>
<reference evidence="1 2" key="1">
    <citation type="submission" date="2020-08" db="EMBL/GenBank/DDBJ databases">
        <title>A Genomic Blueprint of the Chicken Gut Microbiome.</title>
        <authorList>
            <person name="Gilroy R."/>
            <person name="Ravi A."/>
            <person name="Getino M."/>
            <person name="Pursley I."/>
            <person name="Horton D.L."/>
            <person name="Alikhan N.-F."/>
            <person name="Baker D."/>
            <person name="Gharbi K."/>
            <person name="Hall N."/>
            <person name="Watson M."/>
            <person name="Adriaenssens E.M."/>
            <person name="Foster-Nyarko E."/>
            <person name="Jarju S."/>
            <person name="Secka A."/>
            <person name="Antonio M."/>
            <person name="Oren A."/>
            <person name="Chaudhuri R."/>
            <person name="La Ragione R.M."/>
            <person name="Hildebrand F."/>
            <person name="Pallen M.J."/>
        </authorList>
    </citation>
    <scope>NUCLEOTIDE SEQUENCE [LARGE SCALE GENOMIC DNA]</scope>
    <source>
        <strain evidence="1 2">Sa4CUA1</strain>
    </source>
</reference>
<evidence type="ECO:0000313" key="1">
    <source>
        <dbReference type="EMBL" id="MBD7951470.1"/>
    </source>
</evidence>
<sequence length="89" mass="9044">MASIEQAREAKAALKQALAGQDGVTGIGLRHEGADAAGRSEAAKAQSEATDTWCLQVNVVDAAASGDVPQEVDGVAVVVRVTGRIERSG</sequence>
<protein>
    <submittedName>
        <fullName evidence="1">Uncharacterized protein</fullName>
    </submittedName>
</protein>
<proteinExistence type="predicted"/>
<keyword evidence="2" id="KW-1185">Reference proteome</keyword>
<name>A0ABR8RUK3_9CELL</name>
<comment type="caution">
    <text evidence="1">The sequence shown here is derived from an EMBL/GenBank/DDBJ whole genome shotgun (WGS) entry which is preliminary data.</text>
</comment>
<dbReference type="Proteomes" id="UP000641803">
    <property type="component" value="Unassembled WGS sequence"/>
</dbReference>